<accession>E9GE69</accession>
<evidence type="ECO:0000313" key="1">
    <source>
        <dbReference type="EMBL" id="EFX82366.1"/>
    </source>
</evidence>
<sequence length="158" mass="17351">MFNQWTTEKVKAESVNVLPKANVEAAILEDDEVALTLNDGQKAGDAAFFCDSKWGRRRMEHHHHAVVSGGLAGKNNTGSETWMNSSQTGSITGVPMSPGYGGYQSTTPPPYYTTTTFATSGYYTEAHNYYITKAPEYYTFCASPSHYTEAPKYYSASS</sequence>
<name>E9GE69_DAPPU</name>
<evidence type="ECO:0000313" key="2">
    <source>
        <dbReference type="Proteomes" id="UP000000305"/>
    </source>
</evidence>
<reference evidence="1 2" key="1">
    <citation type="journal article" date="2011" name="Science">
        <title>The ecoresponsive genome of Daphnia pulex.</title>
        <authorList>
            <person name="Colbourne J.K."/>
            <person name="Pfrender M.E."/>
            <person name="Gilbert D."/>
            <person name="Thomas W.K."/>
            <person name="Tucker A."/>
            <person name="Oakley T.H."/>
            <person name="Tokishita S."/>
            <person name="Aerts A."/>
            <person name="Arnold G.J."/>
            <person name="Basu M.K."/>
            <person name="Bauer D.J."/>
            <person name="Caceres C.E."/>
            <person name="Carmel L."/>
            <person name="Casola C."/>
            <person name="Choi J.H."/>
            <person name="Detter J.C."/>
            <person name="Dong Q."/>
            <person name="Dusheyko S."/>
            <person name="Eads B.D."/>
            <person name="Frohlich T."/>
            <person name="Geiler-Samerotte K.A."/>
            <person name="Gerlach D."/>
            <person name="Hatcher P."/>
            <person name="Jogdeo S."/>
            <person name="Krijgsveld J."/>
            <person name="Kriventseva E.V."/>
            <person name="Kultz D."/>
            <person name="Laforsch C."/>
            <person name="Lindquist E."/>
            <person name="Lopez J."/>
            <person name="Manak J.R."/>
            <person name="Muller J."/>
            <person name="Pangilinan J."/>
            <person name="Patwardhan R.P."/>
            <person name="Pitluck S."/>
            <person name="Pritham E.J."/>
            <person name="Rechtsteiner A."/>
            <person name="Rho M."/>
            <person name="Rogozin I.B."/>
            <person name="Sakarya O."/>
            <person name="Salamov A."/>
            <person name="Schaack S."/>
            <person name="Shapiro H."/>
            <person name="Shiga Y."/>
            <person name="Skalitzky C."/>
            <person name="Smith Z."/>
            <person name="Souvorov A."/>
            <person name="Sung W."/>
            <person name="Tang Z."/>
            <person name="Tsuchiya D."/>
            <person name="Tu H."/>
            <person name="Vos H."/>
            <person name="Wang M."/>
            <person name="Wolf Y.I."/>
            <person name="Yamagata H."/>
            <person name="Yamada T."/>
            <person name="Ye Y."/>
            <person name="Shaw J.R."/>
            <person name="Andrews J."/>
            <person name="Crease T.J."/>
            <person name="Tang H."/>
            <person name="Lucas S.M."/>
            <person name="Robertson H.M."/>
            <person name="Bork P."/>
            <person name="Koonin E.V."/>
            <person name="Zdobnov E.M."/>
            <person name="Grigoriev I.V."/>
            <person name="Lynch M."/>
            <person name="Boore J.L."/>
        </authorList>
    </citation>
    <scope>NUCLEOTIDE SEQUENCE [LARGE SCALE GENOMIC DNA]</scope>
</reference>
<gene>
    <name evidence="1" type="ORF">DAPPUDRAFT_101684</name>
</gene>
<proteinExistence type="predicted"/>
<dbReference type="InParanoid" id="E9GE69"/>
<keyword evidence="2" id="KW-1185">Reference proteome</keyword>
<dbReference type="HOGENOM" id="CLU_1671100_0_0_1"/>
<protein>
    <submittedName>
        <fullName evidence="1">Uncharacterized protein</fullName>
    </submittedName>
</protein>
<dbReference type="AlphaFoldDB" id="E9GE69"/>
<dbReference type="PhylomeDB" id="E9GE69"/>
<dbReference type="PANTHER" id="PTHR23263:SF124">
    <property type="entry name" value="SMALL PROLINE-RICH PROTEIN 3"/>
    <property type="match status" value="1"/>
</dbReference>
<dbReference type="KEGG" id="dpx:DAPPUDRAFT_101684"/>
<dbReference type="eggNOG" id="KOG1346">
    <property type="taxonomic scope" value="Eukaryota"/>
</dbReference>
<dbReference type="Proteomes" id="UP000000305">
    <property type="component" value="Unassembled WGS sequence"/>
</dbReference>
<dbReference type="EMBL" id="GL732540">
    <property type="protein sequence ID" value="EFX82366.1"/>
    <property type="molecule type" value="Genomic_DNA"/>
</dbReference>
<dbReference type="STRING" id="6669.E9GE69"/>
<dbReference type="InterPro" id="IPR036188">
    <property type="entry name" value="FAD/NAD-bd_sf"/>
</dbReference>
<dbReference type="Gene3D" id="3.50.50.60">
    <property type="entry name" value="FAD/NAD(P)-binding domain"/>
    <property type="match status" value="2"/>
</dbReference>
<organism evidence="1 2">
    <name type="scientific">Daphnia pulex</name>
    <name type="common">Water flea</name>
    <dbReference type="NCBI Taxonomy" id="6669"/>
    <lineage>
        <taxon>Eukaryota</taxon>
        <taxon>Metazoa</taxon>
        <taxon>Ecdysozoa</taxon>
        <taxon>Arthropoda</taxon>
        <taxon>Crustacea</taxon>
        <taxon>Branchiopoda</taxon>
        <taxon>Diplostraca</taxon>
        <taxon>Cladocera</taxon>
        <taxon>Anomopoda</taxon>
        <taxon>Daphniidae</taxon>
        <taxon>Daphnia</taxon>
    </lineage>
</organism>
<dbReference type="OrthoDB" id="6029at2759"/>
<dbReference type="PANTHER" id="PTHR23263">
    <property type="entry name" value="SMALL PROLINE-RICH PROTEIN"/>
    <property type="match status" value="1"/>
</dbReference>